<protein>
    <submittedName>
        <fullName evidence="1">Uncharacterized protein</fullName>
    </submittedName>
</protein>
<accession>A0A8S5RYK8</accession>
<dbReference type="EMBL" id="BK032510">
    <property type="protein sequence ID" value="DAF43852.1"/>
    <property type="molecule type" value="Genomic_DNA"/>
</dbReference>
<organism evidence="1">
    <name type="scientific">Myoviridae sp. ctNQV2</name>
    <dbReference type="NCBI Taxonomy" id="2827683"/>
    <lineage>
        <taxon>Viruses</taxon>
        <taxon>Duplodnaviria</taxon>
        <taxon>Heunggongvirae</taxon>
        <taxon>Uroviricota</taxon>
        <taxon>Caudoviricetes</taxon>
    </lineage>
</organism>
<sequence>MINIELLKLLMEIKHKINITMRYLNKLKEIINDWFRDKTMEQYEKYLLNNKGKKCRFHIDRGDYGIIRLKFNAESKHGWITFTHFYCSSTEEKIEYYEQTFGNESVNEFIETHSMIDDILKEFERDKERIAREIQRQKDYKRSYNIY</sequence>
<reference evidence="1" key="1">
    <citation type="journal article" date="2021" name="Proc. Natl. Acad. Sci. U.S.A.">
        <title>A Catalog of Tens of Thousands of Viruses from Human Metagenomes Reveals Hidden Associations with Chronic Diseases.</title>
        <authorList>
            <person name="Tisza M.J."/>
            <person name="Buck C.B."/>
        </authorList>
    </citation>
    <scope>NUCLEOTIDE SEQUENCE</scope>
    <source>
        <strain evidence="1">CtNQV2</strain>
    </source>
</reference>
<name>A0A8S5RYK8_9CAUD</name>
<proteinExistence type="predicted"/>
<evidence type="ECO:0000313" key="1">
    <source>
        <dbReference type="EMBL" id="DAF43852.1"/>
    </source>
</evidence>